<comment type="caution">
    <text evidence="1">The sequence shown here is derived from an EMBL/GenBank/DDBJ whole genome shotgun (WGS) entry which is preliminary data.</text>
</comment>
<name>A0AAV5SPC1_9BILA</name>
<protein>
    <recommendedName>
        <fullName evidence="3">G protein-coupled receptor</fullName>
    </recommendedName>
</protein>
<evidence type="ECO:0008006" key="3">
    <source>
        <dbReference type="Google" id="ProtNLM"/>
    </source>
</evidence>
<dbReference type="EMBL" id="BTSX01000002">
    <property type="protein sequence ID" value="GMS84622.1"/>
    <property type="molecule type" value="Genomic_DNA"/>
</dbReference>
<evidence type="ECO:0000313" key="2">
    <source>
        <dbReference type="Proteomes" id="UP001432027"/>
    </source>
</evidence>
<gene>
    <name evidence="1" type="ORF">PENTCL1PPCAC_6797</name>
</gene>
<reference evidence="1" key="1">
    <citation type="submission" date="2023-10" db="EMBL/GenBank/DDBJ databases">
        <title>Genome assembly of Pristionchus species.</title>
        <authorList>
            <person name="Yoshida K."/>
            <person name="Sommer R.J."/>
        </authorList>
    </citation>
    <scope>NUCLEOTIDE SEQUENCE</scope>
    <source>
        <strain evidence="1">RS0144</strain>
    </source>
</reference>
<dbReference type="AlphaFoldDB" id="A0AAV5SPC1"/>
<evidence type="ECO:0000313" key="1">
    <source>
        <dbReference type="EMBL" id="GMS84622.1"/>
    </source>
</evidence>
<dbReference type="Proteomes" id="UP001432027">
    <property type="component" value="Unassembled WGS sequence"/>
</dbReference>
<organism evidence="1 2">
    <name type="scientific">Pristionchus entomophagus</name>
    <dbReference type="NCBI Taxonomy" id="358040"/>
    <lineage>
        <taxon>Eukaryota</taxon>
        <taxon>Metazoa</taxon>
        <taxon>Ecdysozoa</taxon>
        <taxon>Nematoda</taxon>
        <taxon>Chromadorea</taxon>
        <taxon>Rhabditida</taxon>
        <taxon>Rhabditina</taxon>
        <taxon>Diplogasteromorpha</taxon>
        <taxon>Diplogasteroidea</taxon>
        <taxon>Neodiplogasteridae</taxon>
        <taxon>Pristionchus</taxon>
    </lineage>
</organism>
<keyword evidence="2" id="KW-1185">Reference proteome</keyword>
<sequence length="114" mass="12927">MQLFTFRNDQSLLIYQNNGKNEGNVLIGYLSISIVCCGCSSSNSRFSGNGNHSFTCFLSVESAVASFSFIFLLLLSNNSVIPEWNRLRVAHSLCAISLRERFHLPTRDRINWLF</sequence>
<proteinExistence type="predicted"/>
<accession>A0AAV5SPC1</accession>